<dbReference type="AlphaFoldDB" id="A0AAV4FAL7"/>
<organism evidence="1 2">
    <name type="scientific">Elysia marginata</name>
    <dbReference type="NCBI Taxonomy" id="1093978"/>
    <lineage>
        <taxon>Eukaryota</taxon>
        <taxon>Metazoa</taxon>
        <taxon>Spiralia</taxon>
        <taxon>Lophotrochozoa</taxon>
        <taxon>Mollusca</taxon>
        <taxon>Gastropoda</taxon>
        <taxon>Heterobranchia</taxon>
        <taxon>Euthyneura</taxon>
        <taxon>Panpulmonata</taxon>
        <taxon>Sacoglossa</taxon>
        <taxon>Placobranchoidea</taxon>
        <taxon>Plakobranchidae</taxon>
        <taxon>Elysia</taxon>
    </lineage>
</organism>
<dbReference type="Proteomes" id="UP000762676">
    <property type="component" value="Unassembled WGS sequence"/>
</dbReference>
<gene>
    <name evidence="1" type="ORF">ElyMa_005629400</name>
</gene>
<comment type="caution">
    <text evidence="1">The sequence shown here is derived from an EMBL/GenBank/DDBJ whole genome shotgun (WGS) entry which is preliminary data.</text>
</comment>
<name>A0AAV4FAL7_9GAST</name>
<proteinExistence type="predicted"/>
<dbReference type="EMBL" id="BMAT01011266">
    <property type="protein sequence ID" value="GFR69380.1"/>
    <property type="molecule type" value="Genomic_DNA"/>
</dbReference>
<protein>
    <submittedName>
        <fullName evidence="1">Uncharacterized protein</fullName>
    </submittedName>
</protein>
<evidence type="ECO:0000313" key="2">
    <source>
        <dbReference type="Proteomes" id="UP000762676"/>
    </source>
</evidence>
<evidence type="ECO:0000313" key="1">
    <source>
        <dbReference type="EMBL" id="GFR69380.1"/>
    </source>
</evidence>
<keyword evidence="2" id="KW-1185">Reference proteome</keyword>
<sequence>MCLPPLHTLTLGPPVICCLLDSVITMLILSTHSMTLVPRGITPYPVAGHLPEKQPLRQILLTCPLHILFKIPLSRYGRVCLSGQPRRKERKFPASHSEVGPEMFRWFLELGSKGKLGADIGAWRRKVSTRTRPATMGRLGNVSLKMC</sequence>
<accession>A0AAV4FAL7</accession>
<reference evidence="1 2" key="1">
    <citation type="journal article" date="2021" name="Elife">
        <title>Chloroplast acquisition without the gene transfer in kleptoplastic sea slugs, Plakobranchus ocellatus.</title>
        <authorList>
            <person name="Maeda T."/>
            <person name="Takahashi S."/>
            <person name="Yoshida T."/>
            <person name="Shimamura S."/>
            <person name="Takaki Y."/>
            <person name="Nagai Y."/>
            <person name="Toyoda A."/>
            <person name="Suzuki Y."/>
            <person name="Arimoto A."/>
            <person name="Ishii H."/>
            <person name="Satoh N."/>
            <person name="Nishiyama T."/>
            <person name="Hasebe M."/>
            <person name="Maruyama T."/>
            <person name="Minagawa J."/>
            <person name="Obokata J."/>
            <person name="Shigenobu S."/>
        </authorList>
    </citation>
    <scope>NUCLEOTIDE SEQUENCE [LARGE SCALE GENOMIC DNA]</scope>
</reference>